<proteinExistence type="predicted"/>
<dbReference type="AlphaFoldDB" id="A0A7Z0UHJ1"/>
<organism evidence="2 3">
    <name type="scientific">Rhizobium changzhiense</name>
    <dbReference type="NCBI Taxonomy" id="2692317"/>
    <lineage>
        <taxon>Bacteria</taxon>
        <taxon>Pseudomonadati</taxon>
        <taxon>Pseudomonadota</taxon>
        <taxon>Alphaproteobacteria</taxon>
        <taxon>Hyphomicrobiales</taxon>
        <taxon>Rhizobiaceae</taxon>
        <taxon>Rhizobium/Agrobacterium group</taxon>
        <taxon>Rhizobium</taxon>
    </lineage>
</organism>
<reference evidence="2 3" key="1">
    <citation type="submission" date="2020-07" db="EMBL/GenBank/DDBJ databases">
        <authorList>
            <person name="Sun Q."/>
        </authorList>
    </citation>
    <scope>NUCLEOTIDE SEQUENCE [LARGE SCALE GENOMIC DNA]</scope>
    <source>
        <strain evidence="2 3">WYCCWR 11290</strain>
    </source>
</reference>
<evidence type="ECO:0000313" key="3">
    <source>
        <dbReference type="Proteomes" id="UP000532162"/>
    </source>
</evidence>
<protein>
    <submittedName>
        <fullName evidence="2">Uncharacterized protein</fullName>
    </submittedName>
</protein>
<dbReference type="RefSeq" id="WP_180697263.1">
    <property type="nucleotide sequence ID" value="NZ_JACCPJ010000015.1"/>
</dbReference>
<comment type="caution">
    <text evidence="2">The sequence shown here is derived from an EMBL/GenBank/DDBJ whole genome shotgun (WGS) entry which is preliminary data.</text>
</comment>
<evidence type="ECO:0000256" key="1">
    <source>
        <dbReference type="SAM" id="MobiDB-lite"/>
    </source>
</evidence>
<feature type="region of interest" description="Disordered" evidence="1">
    <location>
        <begin position="56"/>
        <end position="78"/>
    </location>
</feature>
<dbReference type="EMBL" id="JACCPJ010000015">
    <property type="protein sequence ID" value="NZD65953.1"/>
    <property type="molecule type" value="Genomic_DNA"/>
</dbReference>
<accession>A0A7Z0UHJ1</accession>
<name>A0A7Z0UHJ1_9HYPH</name>
<gene>
    <name evidence="2" type="ORF">HX900_33305</name>
</gene>
<dbReference type="Proteomes" id="UP000532162">
    <property type="component" value="Unassembled WGS sequence"/>
</dbReference>
<sequence>MGQKADIFEMDTGAYKLALNTVIRALVEHASGADPELRGRITSAMETYIANLAPQSEREEDFAERARGHVASLVRPPS</sequence>
<evidence type="ECO:0000313" key="2">
    <source>
        <dbReference type="EMBL" id="NZD65953.1"/>
    </source>
</evidence>